<dbReference type="PANTHER" id="PTHR23501">
    <property type="entry name" value="MAJOR FACILITATOR SUPERFAMILY"/>
    <property type="match status" value="1"/>
</dbReference>
<feature type="transmembrane region" description="Helical" evidence="7">
    <location>
        <begin position="184"/>
        <end position="204"/>
    </location>
</feature>
<sequence>MTFGRALMSATVARPFADTGPSFTNSQIRIAFCGLMLGNFLATLDQTVVATALGNIGAALGDLKNVSWIVSIYLLTSTASTPIYGKLSDLHGRRPMLMTAISIFMVASVLCALAPTMLALVLARALQGIGGGGLLAMAHATIADLVSPRERGRWQGYIGGAFAAGNVLGPVLGGAIIQHAAWPWIFWLNVPICLLALIVIQRALRLLRPRGVRHRIDWAGSSIFTGAIACLIGFLVMGGNDLPWSDLRLWGLFALALVLSGLFIARQESAAEPVLPLRLFRNPVFTIVVGFTIPASMTLVGCIVLLPIFLIYGLGYTTGEASLLMISITIATVAAALSTGMRVAQTGRYKIYPLAGLWLATLTLLSLGLLATHAPSPLLIVIQLAAIGFGIGLSMPVALVAVQNAVETQDLGVATSCISFFRSLGGAIGVSLLTAIVAQTLVAGSPVALTQGHRGLDLLNVAGDAGLVAHGCSLAFLAAAILTGLAALLACILPERPLRSSPLVDAAASLE</sequence>
<dbReference type="Gene3D" id="1.20.1250.20">
    <property type="entry name" value="MFS general substrate transporter like domains"/>
    <property type="match status" value="1"/>
</dbReference>
<feature type="transmembrane region" description="Helical" evidence="7">
    <location>
        <begin position="321"/>
        <end position="339"/>
    </location>
</feature>
<evidence type="ECO:0000313" key="10">
    <source>
        <dbReference type="Proteomes" id="UP000197065"/>
    </source>
</evidence>
<evidence type="ECO:0000256" key="4">
    <source>
        <dbReference type="ARBA" id="ARBA00022692"/>
    </source>
</evidence>
<dbReference type="Gene3D" id="1.20.1720.10">
    <property type="entry name" value="Multidrug resistance protein D"/>
    <property type="match status" value="1"/>
</dbReference>
<proteinExistence type="predicted"/>
<reference evidence="9 10" key="1">
    <citation type="submission" date="2017-06" db="EMBL/GenBank/DDBJ databases">
        <authorList>
            <person name="Kim H.J."/>
            <person name="Triplett B.A."/>
        </authorList>
    </citation>
    <scope>NUCLEOTIDE SEQUENCE [LARGE SCALE GENOMIC DNA]</scope>
    <source>
        <strain evidence="9 10">B29T1</strain>
    </source>
</reference>
<dbReference type="PANTHER" id="PTHR23501:SF197">
    <property type="entry name" value="COMD"/>
    <property type="match status" value="1"/>
</dbReference>
<gene>
    <name evidence="9" type="ORF">SAMN07250955_11835</name>
</gene>
<comment type="subcellular location">
    <subcellularLocation>
        <location evidence="1">Cell membrane</location>
        <topology evidence="1">Multi-pass membrane protein</topology>
    </subcellularLocation>
</comment>
<dbReference type="InterPro" id="IPR020846">
    <property type="entry name" value="MFS_dom"/>
</dbReference>
<feature type="transmembrane region" description="Helical" evidence="7">
    <location>
        <begin position="423"/>
        <end position="447"/>
    </location>
</feature>
<dbReference type="SUPFAM" id="SSF103473">
    <property type="entry name" value="MFS general substrate transporter"/>
    <property type="match status" value="1"/>
</dbReference>
<feature type="transmembrane region" description="Helical" evidence="7">
    <location>
        <begin position="97"/>
        <end position="122"/>
    </location>
</feature>
<dbReference type="RefSeq" id="WP_088562852.1">
    <property type="nucleotide sequence ID" value="NZ_FYEH01000018.1"/>
</dbReference>
<keyword evidence="10" id="KW-1185">Reference proteome</keyword>
<feature type="domain" description="Major facilitator superfamily (MFS) profile" evidence="8">
    <location>
        <begin position="31"/>
        <end position="498"/>
    </location>
</feature>
<evidence type="ECO:0000256" key="1">
    <source>
        <dbReference type="ARBA" id="ARBA00004651"/>
    </source>
</evidence>
<dbReference type="Proteomes" id="UP000197065">
    <property type="component" value="Unassembled WGS sequence"/>
</dbReference>
<dbReference type="PRINTS" id="PR01036">
    <property type="entry name" value="TCRTETB"/>
</dbReference>
<evidence type="ECO:0000256" key="3">
    <source>
        <dbReference type="ARBA" id="ARBA00022475"/>
    </source>
</evidence>
<feature type="transmembrane region" description="Helical" evidence="7">
    <location>
        <begin position="378"/>
        <end position="402"/>
    </location>
</feature>
<keyword evidence="4 7" id="KW-0812">Transmembrane</keyword>
<dbReference type="GO" id="GO:0005886">
    <property type="term" value="C:plasma membrane"/>
    <property type="evidence" value="ECO:0007669"/>
    <property type="project" value="UniProtKB-SubCell"/>
</dbReference>
<dbReference type="PROSITE" id="PS50850">
    <property type="entry name" value="MFS"/>
    <property type="match status" value="1"/>
</dbReference>
<evidence type="ECO:0000256" key="7">
    <source>
        <dbReference type="SAM" id="Phobius"/>
    </source>
</evidence>
<dbReference type="Pfam" id="PF07690">
    <property type="entry name" value="MFS_1"/>
    <property type="match status" value="1"/>
</dbReference>
<dbReference type="EMBL" id="FYEH01000018">
    <property type="protein sequence ID" value="SNB78297.1"/>
    <property type="molecule type" value="Genomic_DNA"/>
</dbReference>
<feature type="transmembrane region" description="Helical" evidence="7">
    <location>
        <begin position="66"/>
        <end position="85"/>
    </location>
</feature>
<evidence type="ECO:0000256" key="6">
    <source>
        <dbReference type="ARBA" id="ARBA00023136"/>
    </source>
</evidence>
<feature type="transmembrane region" description="Helical" evidence="7">
    <location>
        <begin position="351"/>
        <end position="372"/>
    </location>
</feature>
<dbReference type="AlphaFoldDB" id="A0A212RZN9"/>
<keyword evidence="2" id="KW-0813">Transport</keyword>
<feature type="transmembrane region" description="Helical" evidence="7">
    <location>
        <begin position="158"/>
        <end position="178"/>
    </location>
</feature>
<evidence type="ECO:0000256" key="2">
    <source>
        <dbReference type="ARBA" id="ARBA00022448"/>
    </source>
</evidence>
<dbReference type="FunFam" id="1.20.1720.10:FF:000004">
    <property type="entry name" value="EmrB/QacA family drug resistance transporter"/>
    <property type="match status" value="1"/>
</dbReference>
<organism evidence="9 10">
    <name type="scientific">Arboricoccus pini</name>
    <dbReference type="NCBI Taxonomy" id="1963835"/>
    <lineage>
        <taxon>Bacteria</taxon>
        <taxon>Pseudomonadati</taxon>
        <taxon>Pseudomonadota</taxon>
        <taxon>Alphaproteobacteria</taxon>
        <taxon>Geminicoccales</taxon>
        <taxon>Geminicoccaceae</taxon>
        <taxon>Arboricoccus</taxon>
    </lineage>
</organism>
<name>A0A212RZN9_9PROT</name>
<evidence type="ECO:0000259" key="8">
    <source>
        <dbReference type="PROSITE" id="PS50850"/>
    </source>
</evidence>
<evidence type="ECO:0000313" key="9">
    <source>
        <dbReference type="EMBL" id="SNB78297.1"/>
    </source>
</evidence>
<accession>A0A212RZN9</accession>
<protein>
    <submittedName>
        <fullName evidence="9">Drug resistance transporter, EmrB/QacA subfamily</fullName>
    </submittedName>
</protein>
<feature type="transmembrane region" description="Helical" evidence="7">
    <location>
        <begin position="467"/>
        <end position="493"/>
    </location>
</feature>
<evidence type="ECO:0000256" key="5">
    <source>
        <dbReference type="ARBA" id="ARBA00022989"/>
    </source>
</evidence>
<feature type="transmembrane region" description="Helical" evidence="7">
    <location>
        <begin position="216"/>
        <end position="237"/>
    </location>
</feature>
<dbReference type="InterPro" id="IPR036259">
    <property type="entry name" value="MFS_trans_sf"/>
</dbReference>
<feature type="transmembrane region" description="Helical" evidence="7">
    <location>
        <begin position="285"/>
        <end position="315"/>
    </location>
</feature>
<keyword evidence="5 7" id="KW-1133">Transmembrane helix</keyword>
<keyword evidence="3" id="KW-1003">Cell membrane</keyword>
<keyword evidence="6 7" id="KW-0472">Membrane</keyword>
<feature type="transmembrane region" description="Helical" evidence="7">
    <location>
        <begin position="249"/>
        <end position="265"/>
    </location>
</feature>
<dbReference type="GO" id="GO:0022857">
    <property type="term" value="F:transmembrane transporter activity"/>
    <property type="evidence" value="ECO:0007669"/>
    <property type="project" value="InterPro"/>
</dbReference>
<dbReference type="InterPro" id="IPR011701">
    <property type="entry name" value="MFS"/>
</dbReference>